<reference evidence="4 5" key="1">
    <citation type="submission" date="2016-07" db="EMBL/GenBank/DDBJ databases">
        <authorList>
            <person name="Townsley L."/>
            <person name="Shank E.A."/>
        </authorList>
    </citation>
    <scope>NUCLEOTIDE SEQUENCE [LARGE SCALE GENOMIC DNA]</scope>
    <source>
        <strain evidence="4 5">CH01</strain>
    </source>
</reference>
<dbReference type="Proteomes" id="UP000094580">
    <property type="component" value="Unassembled WGS sequence"/>
</dbReference>
<dbReference type="InterPro" id="IPR044927">
    <property type="entry name" value="Endonuclea_NS_2"/>
</dbReference>
<evidence type="ECO:0000313" key="5">
    <source>
        <dbReference type="Proteomes" id="UP000094580"/>
    </source>
</evidence>
<dbReference type="PROSITE" id="PS51257">
    <property type="entry name" value="PROKAR_LIPOPROTEIN"/>
    <property type="match status" value="1"/>
</dbReference>
<comment type="caution">
    <text evidence="4">The sequence shown here is derived from an EMBL/GenBank/DDBJ whole genome shotgun (WGS) entry which is preliminary data.</text>
</comment>
<keyword evidence="2" id="KW-1133">Transmembrane helix</keyword>
<accession>A0ABX2ZT73</accession>
<feature type="compositionally biased region" description="Basic and acidic residues" evidence="1">
    <location>
        <begin position="289"/>
        <end position="298"/>
    </location>
</feature>
<keyword evidence="2" id="KW-0812">Transmembrane</keyword>
<evidence type="ECO:0000256" key="1">
    <source>
        <dbReference type="SAM" id="MobiDB-lite"/>
    </source>
</evidence>
<sequence length="339" mass="37313">MRKVCRSVNKRIFLNLFTVTLLFVFVGCGKITEQTSSEKVQSKASTASKTVETNKSTSDGDTEKPTSDSEPNKSVPASSTSKATGTTGGFDYSKYTLIVVNGGDMSGDRQPNVKVDVGFGEREYWAYTNEYGQLIRVEAKKITLQNSNTDHVLSSGRYYADEANVPGTESPTLDKGHVIADSLGGVSNAYNITPQNSNLNRHGDQAYMEKVIRDARGCTDFVAVIRYPNTKTQIPSHYKFTYKIQGRYITDEFDNVNPDEVNKNLRKTTGKSSTPPKTVNVPANNTKNSNEDISKVDTNHNGSVTIAEAKAAGFKMPITRDSWLYKYMDDRDGDGLVGE</sequence>
<dbReference type="EMBL" id="MDKC01000004">
    <property type="protein sequence ID" value="ODG92971.1"/>
    <property type="molecule type" value="Genomic_DNA"/>
</dbReference>
<feature type="region of interest" description="Disordered" evidence="1">
    <location>
        <begin position="37"/>
        <end position="84"/>
    </location>
</feature>
<dbReference type="Pfam" id="PF13930">
    <property type="entry name" value="Endonuclea_NS_2"/>
    <property type="match status" value="1"/>
</dbReference>
<feature type="domain" description="Type VII secretion system protein EssD-like" evidence="3">
    <location>
        <begin position="122"/>
        <end position="246"/>
    </location>
</feature>
<keyword evidence="5" id="KW-1185">Reference proteome</keyword>
<evidence type="ECO:0000313" key="4">
    <source>
        <dbReference type="EMBL" id="ODG92971.1"/>
    </source>
</evidence>
<name>A0ABX2ZT73_9BACI</name>
<evidence type="ECO:0000256" key="2">
    <source>
        <dbReference type="SAM" id="Phobius"/>
    </source>
</evidence>
<feature type="compositionally biased region" description="Basic and acidic residues" evidence="1">
    <location>
        <begin position="61"/>
        <end position="71"/>
    </location>
</feature>
<feature type="compositionally biased region" description="Polar residues" evidence="1">
    <location>
        <begin position="37"/>
        <end position="59"/>
    </location>
</feature>
<feature type="region of interest" description="Disordered" evidence="1">
    <location>
        <begin position="265"/>
        <end position="298"/>
    </location>
</feature>
<evidence type="ECO:0000259" key="3">
    <source>
        <dbReference type="Pfam" id="PF13930"/>
    </source>
</evidence>
<proteinExistence type="predicted"/>
<protein>
    <recommendedName>
        <fullName evidence="3">Type VII secretion system protein EssD-like domain-containing protein</fullName>
    </recommendedName>
</protein>
<gene>
    <name evidence="4" type="ORF">BED47_17485</name>
</gene>
<keyword evidence="2" id="KW-0472">Membrane</keyword>
<feature type="transmembrane region" description="Helical" evidence="2">
    <location>
        <begin position="12"/>
        <end position="32"/>
    </location>
</feature>
<organism evidence="4 5">
    <name type="scientific">Gottfriedia luciferensis</name>
    <dbReference type="NCBI Taxonomy" id="178774"/>
    <lineage>
        <taxon>Bacteria</taxon>
        <taxon>Bacillati</taxon>
        <taxon>Bacillota</taxon>
        <taxon>Bacilli</taxon>
        <taxon>Bacillales</taxon>
        <taxon>Bacillaceae</taxon>
        <taxon>Gottfriedia</taxon>
    </lineage>
</organism>